<reference evidence="1" key="1">
    <citation type="submission" date="2020-04" db="EMBL/GenBank/DDBJ databases">
        <title>A novel bacterium ('Candidatus Sarcina troglodytae' sp. nov.) linked to a protracted, uniformly lethal epizootic among sanctuary western chimpanzees (Pan troglodytes verus) in Sierra Leone.</title>
        <authorList>
            <person name="Owens L.A."/>
            <person name="Colitti B."/>
            <person name="Hirji I."/>
            <person name="Pizaro A."/>
            <person name="Jaffe J.E."/>
            <person name="Moittie S."/>
            <person name="Bishop-Lilly K.A."/>
            <person name="Estrella L.A."/>
            <person name="Voegtly L.J."/>
            <person name="Kuhn J.H."/>
            <person name="Suen G."/>
            <person name="Deblois C.L."/>
            <person name="Dunn C."/>
            <person name="Juan-Salles C."/>
            <person name="Goldberg T.L."/>
        </authorList>
    </citation>
    <scope>NUCLEOTIDE SEQUENCE</scope>
    <source>
        <strain evidence="1">JB2</strain>
    </source>
</reference>
<keyword evidence="2" id="KW-1185">Reference proteome</keyword>
<organism evidence="1 2">
    <name type="scientific">Candidatus Sarcina troglodytae</name>
    <dbReference type="NCBI Taxonomy" id="2726954"/>
    <lineage>
        <taxon>Bacteria</taxon>
        <taxon>Bacillati</taxon>
        <taxon>Bacillota</taxon>
        <taxon>Clostridia</taxon>
        <taxon>Eubacteriales</taxon>
        <taxon>Clostridiaceae</taxon>
        <taxon>Sarcina</taxon>
    </lineage>
</organism>
<name>A0ACD1BGL8_9CLOT</name>
<sequence length="106" mass="12308">MIVNPSELNERIVIGTAGDSYIDDNGFTIEEFDEVYSLRCKVKTVSTKEYINADREISAVTLKFLCRFRKGIKSDMLIKYDEQDFNIKHIHLYGKEYMEITAVLSE</sequence>
<accession>A0ACD1BGL8</accession>
<evidence type="ECO:0000313" key="1">
    <source>
        <dbReference type="EMBL" id="QPJ86724.1"/>
    </source>
</evidence>
<dbReference type="Proteomes" id="UP000594603">
    <property type="component" value="Plasmid p4"/>
</dbReference>
<dbReference type="EMBL" id="CP051758">
    <property type="protein sequence ID" value="QPJ86724.1"/>
    <property type="molecule type" value="Genomic_DNA"/>
</dbReference>
<evidence type="ECO:0000313" key="2">
    <source>
        <dbReference type="Proteomes" id="UP000594603"/>
    </source>
</evidence>
<protein>
    <submittedName>
        <fullName evidence="1">Phage head closure protein</fullName>
    </submittedName>
</protein>
<keyword evidence="1" id="KW-0614">Plasmid</keyword>
<proteinExistence type="predicted"/>
<gene>
    <name evidence="1" type="ORF">HH195_12185</name>
</gene>
<geneLocation type="plasmid" evidence="1 2">
    <name>p4</name>
</geneLocation>